<feature type="compositionally biased region" description="Pro residues" evidence="4">
    <location>
        <begin position="7"/>
        <end position="17"/>
    </location>
</feature>
<protein>
    <recommendedName>
        <fullName evidence="5">MULE transposase domain-containing protein</fullName>
    </recommendedName>
</protein>
<dbReference type="GO" id="GO:0004803">
    <property type="term" value="F:transposase activity"/>
    <property type="evidence" value="ECO:0007669"/>
    <property type="project" value="InterPro"/>
</dbReference>
<accession>A0AAD8THC2</accession>
<feature type="domain" description="MULE transposase" evidence="5">
    <location>
        <begin position="256"/>
        <end position="347"/>
    </location>
</feature>
<dbReference type="PROSITE" id="PS01007">
    <property type="entry name" value="TRANSPOSASE_MUTATOR"/>
    <property type="match status" value="1"/>
</dbReference>
<evidence type="ECO:0000256" key="4">
    <source>
        <dbReference type="SAM" id="MobiDB-lite"/>
    </source>
</evidence>
<evidence type="ECO:0000313" key="6">
    <source>
        <dbReference type="EMBL" id="KAK1681794.1"/>
    </source>
</evidence>
<evidence type="ECO:0000259" key="5">
    <source>
        <dbReference type="Pfam" id="PF10551"/>
    </source>
</evidence>
<sequence length="347" mass="38121">MASSAAEPPPPSPPPPGGGEGSASTRSRSTPVVVEFVYPSGVPPLPVGRGEDWESEGSNAWIPSGSTSAPPVPSASGSQIVPAIDVEDDAEIGDQSPQDDEDELMFPELIKKNEEVHRCPPRGGEPEVKSKLAKTRWLADAILDWLRETPSLGPTALKKKILEKFDINVPYMRMFYAKEMALDRINGPSNESFHLLYTFKAKVEMANPGSVVAIDKHTVPYKLESGNVMHKECFRRAFVCFKACWKGFLDGCRPYLAVDATTLHGRFKGHLVAATAVDGHNWMFPVAYGVLEVESEESWTWFLQNLRDHIGHPPGLTIHIDACKGLESAVEAVFPGVEHRKCMRHLV</sequence>
<comment type="caution">
    <text evidence="6">The sequence shown here is derived from an EMBL/GenBank/DDBJ whole genome shotgun (WGS) entry which is preliminary data.</text>
</comment>
<feature type="region of interest" description="Disordered" evidence="4">
    <location>
        <begin position="1"/>
        <end position="78"/>
    </location>
</feature>
<reference evidence="6" key="1">
    <citation type="submission" date="2023-07" db="EMBL/GenBank/DDBJ databases">
        <title>A chromosome-level genome assembly of Lolium multiflorum.</title>
        <authorList>
            <person name="Chen Y."/>
            <person name="Copetti D."/>
            <person name="Kolliker R."/>
            <person name="Studer B."/>
        </authorList>
    </citation>
    <scope>NUCLEOTIDE SEQUENCE</scope>
    <source>
        <strain evidence="6">02402/16</strain>
        <tissue evidence="6">Leaf</tissue>
    </source>
</reference>
<dbReference type="Pfam" id="PF10551">
    <property type="entry name" value="MULE"/>
    <property type="match status" value="1"/>
</dbReference>
<evidence type="ECO:0000313" key="7">
    <source>
        <dbReference type="Proteomes" id="UP001231189"/>
    </source>
</evidence>
<proteinExistence type="predicted"/>
<dbReference type="InterPro" id="IPR001207">
    <property type="entry name" value="Transposase_mutator"/>
</dbReference>
<dbReference type="Proteomes" id="UP001231189">
    <property type="component" value="Unassembled WGS sequence"/>
</dbReference>
<dbReference type="AlphaFoldDB" id="A0AAD8THC2"/>
<dbReference type="EMBL" id="JAUUTY010000002">
    <property type="protein sequence ID" value="KAK1681794.1"/>
    <property type="molecule type" value="Genomic_DNA"/>
</dbReference>
<evidence type="ECO:0000256" key="1">
    <source>
        <dbReference type="ARBA" id="ARBA00022578"/>
    </source>
</evidence>
<keyword evidence="7" id="KW-1185">Reference proteome</keyword>
<dbReference type="InterPro" id="IPR018289">
    <property type="entry name" value="MULE_transposase_dom"/>
</dbReference>
<keyword evidence="1" id="KW-0815">Transposition</keyword>
<keyword evidence="3" id="KW-0233">DNA recombination</keyword>
<organism evidence="6 7">
    <name type="scientific">Lolium multiflorum</name>
    <name type="common">Italian ryegrass</name>
    <name type="synonym">Lolium perenne subsp. multiflorum</name>
    <dbReference type="NCBI Taxonomy" id="4521"/>
    <lineage>
        <taxon>Eukaryota</taxon>
        <taxon>Viridiplantae</taxon>
        <taxon>Streptophyta</taxon>
        <taxon>Embryophyta</taxon>
        <taxon>Tracheophyta</taxon>
        <taxon>Spermatophyta</taxon>
        <taxon>Magnoliopsida</taxon>
        <taxon>Liliopsida</taxon>
        <taxon>Poales</taxon>
        <taxon>Poaceae</taxon>
        <taxon>BOP clade</taxon>
        <taxon>Pooideae</taxon>
        <taxon>Poodae</taxon>
        <taxon>Poeae</taxon>
        <taxon>Poeae Chloroplast Group 2 (Poeae type)</taxon>
        <taxon>Loliodinae</taxon>
        <taxon>Loliinae</taxon>
        <taxon>Lolium</taxon>
    </lineage>
</organism>
<dbReference type="PANTHER" id="PTHR31973">
    <property type="entry name" value="POLYPROTEIN, PUTATIVE-RELATED"/>
    <property type="match status" value="1"/>
</dbReference>
<dbReference type="GO" id="GO:0003677">
    <property type="term" value="F:DNA binding"/>
    <property type="evidence" value="ECO:0007669"/>
    <property type="project" value="UniProtKB-KW"/>
</dbReference>
<feature type="compositionally biased region" description="Polar residues" evidence="4">
    <location>
        <begin position="64"/>
        <end position="78"/>
    </location>
</feature>
<gene>
    <name evidence="6" type="ORF">QYE76_042642</name>
</gene>
<name>A0AAD8THC2_LOLMU</name>
<evidence type="ECO:0000256" key="2">
    <source>
        <dbReference type="ARBA" id="ARBA00023125"/>
    </source>
</evidence>
<dbReference type="GO" id="GO:0006313">
    <property type="term" value="P:DNA transposition"/>
    <property type="evidence" value="ECO:0007669"/>
    <property type="project" value="InterPro"/>
</dbReference>
<keyword evidence="2" id="KW-0238">DNA-binding</keyword>
<dbReference type="PANTHER" id="PTHR31973:SF195">
    <property type="entry name" value="MUDR FAMILY TRANSPOSASE"/>
    <property type="match status" value="1"/>
</dbReference>
<evidence type="ECO:0000256" key="3">
    <source>
        <dbReference type="ARBA" id="ARBA00023172"/>
    </source>
</evidence>